<protein>
    <submittedName>
        <fullName evidence="1">Uncharacterized protein</fullName>
    </submittedName>
</protein>
<evidence type="ECO:0000313" key="2">
    <source>
        <dbReference type="Proteomes" id="UP000177811"/>
    </source>
</evidence>
<name>A0A1G2KPB6_9BACT</name>
<sequence>MSMAGIKRVSTKDLIGMKEKAAIAAVKRVGMVSRVMWRDGTAFMGTMDYRTDRVNLGITKGKVTGATIG</sequence>
<comment type="caution">
    <text evidence="1">The sequence shown here is derived from an EMBL/GenBank/DDBJ whole genome shotgun (WGS) entry which is preliminary data.</text>
</comment>
<accession>A0A1G2KPB6</accession>
<organism evidence="1 2">
    <name type="scientific">Candidatus Sungbacteria bacterium RIFCSPHIGHO2_02_FULL_51_29</name>
    <dbReference type="NCBI Taxonomy" id="1802273"/>
    <lineage>
        <taxon>Bacteria</taxon>
        <taxon>Candidatus Sungiibacteriota</taxon>
    </lineage>
</organism>
<proteinExistence type="predicted"/>
<dbReference type="EMBL" id="MHQL01000067">
    <property type="protein sequence ID" value="OHA01246.1"/>
    <property type="molecule type" value="Genomic_DNA"/>
</dbReference>
<gene>
    <name evidence="1" type="ORF">A3C16_02860</name>
</gene>
<dbReference type="Proteomes" id="UP000177811">
    <property type="component" value="Unassembled WGS sequence"/>
</dbReference>
<dbReference type="AlphaFoldDB" id="A0A1G2KPB6"/>
<evidence type="ECO:0000313" key="1">
    <source>
        <dbReference type="EMBL" id="OHA01246.1"/>
    </source>
</evidence>
<reference evidence="1 2" key="1">
    <citation type="journal article" date="2016" name="Nat. Commun.">
        <title>Thousands of microbial genomes shed light on interconnected biogeochemical processes in an aquifer system.</title>
        <authorList>
            <person name="Anantharaman K."/>
            <person name="Brown C.T."/>
            <person name="Hug L.A."/>
            <person name="Sharon I."/>
            <person name="Castelle C.J."/>
            <person name="Probst A.J."/>
            <person name="Thomas B.C."/>
            <person name="Singh A."/>
            <person name="Wilkins M.J."/>
            <person name="Karaoz U."/>
            <person name="Brodie E.L."/>
            <person name="Williams K.H."/>
            <person name="Hubbard S.S."/>
            <person name="Banfield J.F."/>
        </authorList>
    </citation>
    <scope>NUCLEOTIDE SEQUENCE [LARGE SCALE GENOMIC DNA]</scope>
</reference>